<evidence type="ECO:0000259" key="3">
    <source>
        <dbReference type="PROSITE" id="PS51109"/>
    </source>
</evidence>
<evidence type="ECO:0000256" key="2">
    <source>
        <dbReference type="SAM" id="SignalP"/>
    </source>
</evidence>
<dbReference type="Gene3D" id="2.70.70.10">
    <property type="entry name" value="Glucose Permease (Domain IIA)"/>
    <property type="match status" value="1"/>
</dbReference>
<dbReference type="PROSITE" id="PS51782">
    <property type="entry name" value="LYSM"/>
    <property type="match status" value="1"/>
</dbReference>
<proteinExistence type="predicted"/>
<dbReference type="PROSITE" id="PS51109">
    <property type="entry name" value="G5"/>
    <property type="match status" value="1"/>
</dbReference>
<feature type="domain" description="G5" evidence="3">
    <location>
        <begin position="277"/>
        <end position="357"/>
    </location>
</feature>
<dbReference type="CDD" id="cd00118">
    <property type="entry name" value="LysM"/>
    <property type="match status" value="1"/>
</dbReference>
<feature type="chain" id="PRO_5032675610" evidence="2">
    <location>
        <begin position="42"/>
        <end position="487"/>
    </location>
</feature>
<dbReference type="SMART" id="SM01208">
    <property type="entry name" value="G5"/>
    <property type="match status" value="1"/>
</dbReference>
<dbReference type="InterPro" id="IPR050570">
    <property type="entry name" value="Cell_wall_metabolism_enzyme"/>
</dbReference>
<dbReference type="Pfam" id="PF01476">
    <property type="entry name" value="LysM"/>
    <property type="match status" value="1"/>
</dbReference>
<dbReference type="Pfam" id="PF07501">
    <property type="entry name" value="G5"/>
    <property type="match status" value="1"/>
</dbReference>
<evidence type="ECO:0000313" key="5">
    <source>
        <dbReference type="EMBL" id="NYE06180.1"/>
    </source>
</evidence>
<dbReference type="InterPro" id="IPR018392">
    <property type="entry name" value="LysM"/>
</dbReference>
<protein>
    <submittedName>
        <fullName evidence="5">Murein DD-endopeptidase MepM/ murein hydrolase activator NlpD</fullName>
    </submittedName>
</protein>
<name>A0A852TBL4_9BACI</name>
<dbReference type="GO" id="GO:0004222">
    <property type="term" value="F:metalloendopeptidase activity"/>
    <property type="evidence" value="ECO:0007669"/>
    <property type="project" value="TreeGrafter"/>
</dbReference>
<dbReference type="SUPFAM" id="SSF54106">
    <property type="entry name" value="LysM domain"/>
    <property type="match status" value="1"/>
</dbReference>
<dbReference type="PANTHER" id="PTHR21666:SF270">
    <property type="entry name" value="MUREIN HYDROLASE ACTIVATOR ENVC"/>
    <property type="match status" value="1"/>
</dbReference>
<dbReference type="Proteomes" id="UP000548423">
    <property type="component" value="Unassembled WGS sequence"/>
</dbReference>
<evidence type="ECO:0000313" key="6">
    <source>
        <dbReference type="Proteomes" id="UP000548423"/>
    </source>
</evidence>
<accession>A0A852TBL4</accession>
<dbReference type="AlphaFoldDB" id="A0A852TBL4"/>
<evidence type="ECO:0000259" key="4">
    <source>
        <dbReference type="PROSITE" id="PS51782"/>
    </source>
</evidence>
<dbReference type="CDD" id="cd12797">
    <property type="entry name" value="M23_peptidase"/>
    <property type="match status" value="1"/>
</dbReference>
<gene>
    <name evidence="5" type="ORF">F4694_002955</name>
</gene>
<dbReference type="PANTHER" id="PTHR21666">
    <property type="entry name" value="PEPTIDASE-RELATED"/>
    <property type="match status" value="1"/>
</dbReference>
<dbReference type="EMBL" id="JACCBX010000005">
    <property type="protein sequence ID" value="NYE06180.1"/>
    <property type="molecule type" value="Genomic_DNA"/>
</dbReference>
<reference evidence="6" key="1">
    <citation type="submission" date="2020-07" db="EMBL/GenBank/DDBJ databases">
        <authorList>
            <person name="Partida-Martinez L."/>
            <person name="Huntemann M."/>
            <person name="Clum A."/>
            <person name="Wang J."/>
            <person name="Palaniappan K."/>
            <person name="Ritter S."/>
            <person name="Chen I.-M."/>
            <person name="Stamatis D."/>
            <person name="Reddy T."/>
            <person name="O'Malley R."/>
            <person name="Daum C."/>
            <person name="Shapiro N."/>
            <person name="Ivanova N."/>
            <person name="Kyrpides N."/>
            <person name="Woyke T."/>
        </authorList>
    </citation>
    <scope>NUCLEOTIDE SEQUENCE [LARGE SCALE GENOMIC DNA]</scope>
    <source>
        <strain evidence="6">AT2.8</strain>
    </source>
</reference>
<feature type="signal peptide" evidence="2">
    <location>
        <begin position="1"/>
        <end position="41"/>
    </location>
</feature>
<keyword evidence="5" id="KW-0378">Hydrolase</keyword>
<comment type="caution">
    <text evidence="5">The sequence shown here is derived from an EMBL/GenBank/DDBJ whole genome shotgun (WGS) entry which is preliminary data.</text>
</comment>
<feature type="domain" description="LysM" evidence="4">
    <location>
        <begin position="225"/>
        <end position="270"/>
    </location>
</feature>
<dbReference type="InterPro" id="IPR016047">
    <property type="entry name" value="M23ase_b-sheet_dom"/>
</dbReference>
<dbReference type="InterPro" id="IPR011098">
    <property type="entry name" value="G5_dom"/>
</dbReference>
<dbReference type="Pfam" id="PF01551">
    <property type="entry name" value="Peptidase_M23"/>
    <property type="match status" value="1"/>
</dbReference>
<sequence>MVFFNKGNISSKFAKKQSLKTAVMTAFAVSALIFSSVSASAAGSIKLTTVYHVYNNQQYIGTVSNKEVVEKIVEEKAAEFQESTKDLNLEFGSDIEYIKEQVFHSTANDTKTIQNLESSIQLEAEASSIVIDGQHVAFVENQETAEDVIKRLKLGFVTQEQLDEVEARKSAPAAELPPLQENETRILDVSVSKNVSFESENVSPNKIMSAEEAVTFLQKGTLEEKKYVAQSGDVLGTIANDHGLTFADFLALNPGLTEDSVVNIGQEVNVTALKPYLEITVEKEENRKEAIPFENQVVEDANMPKGETKVQQEGKNGERSVNYRISTLNGVTVSNVVTSETVLTEPVPHIVIKGTKVIPSRGTGNLTWPTVGGYISSQQGQRWGKAHKGIDIARPSNRTIKAADNGKVVSAGNGGDGYGNKIVIDHENGLRTVYAHLDSIGVSVGQTVSQGSAIGVMGSTGNSTGVHLHFEVYKNGALQNPLNYVHQ</sequence>
<organism evidence="5 6">
    <name type="scientific">Neobacillus niacini</name>
    <dbReference type="NCBI Taxonomy" id="86668"/>
    <lineage>
        <taxon>Bacteria</taxon>
        <taxon>Bacillati</taxon>
        <taxon>Bacillota</taxon>
        <taxon>Bacilli</taxon>
        <taxon>Bacillales</taxon>
        <taxon>Bacillaceae</taxon>
        <taxon>Neobacillus</taxon>
    </lineage>
</organism>
<dbReference type="SUPFAM" id="SSF51261">
    <property type="entry name" value="Duplicated hybrid motif"/>
    <property type="match status" value="1"/>
</dbReference>
<dbReference type="SMART" id="SM00257">
    <property type="entry name" value="LysM"/>
    <property type="match status" value="1"/>
</dbReference>
<dbReference type="InterPro" id="IPR036779">
    <property type="entry name" value="LysM_dom_sf"/>
</dbReference>
<dbReference type="InterPro" id="IPR011055">
    <property type="entry name" value="Dup_hybrid_motif"/>
</dbReference>
<dbReference type="Gene3D" id="2.20.230.10">
    <property type="entry name" value="Resuscitation-promoting factor rpfb"/>
    <property type="match status" value="1"/>
</dbReference>
<reference evidence="6" key="2">
    <citation type="submission" date="2020-08" db="EMBL/GenBank/DDBJ databases">
        <title>The Agave Microbiome: Exploring the role of microbial communities in plant adaptations to desert environments.</title>
        <authorList>
            <person name="Partida-Martinez L.P."/>
        </authorList>
    </citation>
    <scope>NUCLEOTIDE SEQUENCE [LARGE SCALE GENOMIC DNA]</scope>
    <source>
        <strain evidence="6">AT2.8</strain>
    </source>
</reference>
<keyword evidence="1 2" id="KW-0732">Signal</keyword>
<dbReference type="Gene3D" id="3.10.350.10">
    <property type="entry name" value="LysM domain"/>
    <property type="match status" value="1"/>
</dbReference>
<evidence type="ECO:0000256" key="1">
    <source>
        <dbReference type="ARBA" id="ARBA00022729"/>
    </source>
</evidence>